<sequence length="35" mass="4170">MVVMKNRWVDWKYVAEELMVITEELMVVTAEEVVV</sequence>
<name>A0ABQ8CRA3_BRANA</name>
<keyword evidence="2" id="KW-1185">Reference proteome</keyword>
<proteinExistence type="predicted"/>
<comment type="caution">
    <text evidence="1">The sequence shown here is derived from an EMBL/GenBank/DDBJ whole genome shotgun (WGS) entry which is preliminary data.</text>
</comment>
<organism evidence="1 2">
    <name type="scientific">Brassica napus</name>
    <name type="common">Rape</name>
    <dbReference type="NCBI Taxonomy" id="3708"/>
    <lineage>
        <taxon>Eukaryota</taxon>
        <taxon>Viridiplantae</taxon>
        <taxon>Streptophyta</taxon>
        <taxon>Embryophyta</taxon>
        <taxon>Tracheophyta</taxon>
        <taxon>Spermatophyta</taxon>
        <taxon>Magnoliopsida</taxon>
        <taxon>eudicotyledons</taxon>
        <taxon>Gunneridae</taxon>
        <taxon>Pentapetalae</taxon>
        <taxon>rosids</taxon>
        <taxon>malvids</taxon>
        <taxon>Brassicales</taxon>
        <taxon>Brassicaceae</taxon>
        <taxon>Brassiceae</taxon>
        <taxon>Brassica</taxon>
    </lineage>
</organism>
<reference evidence="1 2" key="1">
    <citation type="submission" date="2021-05" db="EMBL/GenBank/DDBJ databases">
        <title>Genome Assembly of Synthetic Allotetraploid Brassica napus Reveals Homoeologous Exchanges between Subgenomes.</title>
        <authorList>
            <person name="Davis J.T."/>
        </authorList>
    </citation>
    <scope>NUCLEOTIDE SEQUENCE [LARGE SCALE GENOMIC DNA]</scope>
    <source>
        <strain evidence="2">cv. Da-Ae</strain>
        <tissue evidence="1">Seedling</tissue>
    </source>
</reference>
<evidence type="ECO:0000313" key="2">
    <source>
        <dbReference type="Proteomes" id="UP000824890"/>
    </source>
</evidence>
<dbReference type="Proteomes" id="UP000824890">
    <property type="component" value="Unassembled WGS sequence"/>
</dbReference>
<dbReference type="EMBL" id="JAGKQM010000007">
    <property type="protein sequence ID" value="KAH0919621.1"/>
    <property type="molecule type" value="Genomic_DNA"/>
</dbReference>
<accession>A0ABQ8CRA3</accession>
<protein>
    <submittedName>
        <fullName evidence="1">Uncharacterized protein</fullName>
    </submittedName>
</protein>
<gene>
    <name evidence="1" type="ORF">HID58_027281</name>
</gene>
<evidence type="ECO:0000313" key="1">
    <source>
        <dbReference type="EMBL" id="KAH0919621.1"/>
    </source>
</evidence>